<dbReference type="InterPro" id="IPR005474">
    <property type="entry name" value="Transketolase_N"/>
</dbReference>
<dbReference type="InterPro" id="IPR009014">
    <property type="entry name" value="Transketo_C/PFOR_II"/>
</dbReference>
<dbReference type="Pfam" id="PF00456">
    <property type="entry name" value="Transketolase_N"/>
    <property type="match status" value="1"/>
</dbReference>
<comment type="similarity">
    <text evidence="4">Belongs to the transketolase family.</text>
</comment>
<evidence type="ECO:0000256" key="2">
    <source>
        <dbReference type="ARBA" id="ARBA00001946"/>
    </source>
</evidence>
<dbReference type="InterPro" id="IPR051157">
    <property type="entry name" value="PDH/Transketolase"/>
</dbReference>
<organism evidence="8 9">
    <name type="scientific">Desulforhopalus singaporensis</name>
    <dbReference type="NCBI Taxonomy" id="91360"/>
    <lineage>
        <taxon>Bacteria</taxon>
        <taxon>Pseudomonadati</taxon>
        <taxon>Thermodesulfobacteriota</taxon>
        <taxon>Desulfobulbia</taxon>
        <taxon>Desulfobulbales</taxon>
        <taxon>Desulfocapsaceae</taxon>
        <taxon>Desulforhopalus</taxon>
    </lineage>
</organism>
<comment type="cofactor">
    <cofactor evidence="1">
        <name>Mn(2+)</name>
        <dbReference type="ChEBI" id="CHEBI:29035"/>
    </cofactor>
</comment>
<dbReference type="Gene3D" id="3.40.50.920">
    <property type="match status" value="1"/>
</dbReference>
<evidence type="ECO:0000259" key="7">
    <source>
        <dbReference type="Pfam" id="PF02780"/>
    </source>
</evidence>
<keyword evidence="9" id="KW-1185">Reference proteome</keyword>
<dbReference type="RefSeq" id="WP_092222971.1">
    <property type="nucleotide sequence ID" value="NZ_FNJI01000015.1"/>
</dbReference>
<dbReference type="Proteomes" id="UP000199073">
    <property type="component" value="Unassembled WGS sequence"/>
</dbReference>
<feature type="domain" description="Transketolase C-terminal" evidence="7">
    <location>
        <begin position="502"/>
        <end position="619"/>
    </location>
</feature>
<dbReference type="GO" id="GO:0005737">
    <property type="term" value="C:cytoplasm"/>
    <property type="evidence" value="ECO:0007669"/>
    <property type="project" value="UniProtKB-ARBA"/>
</dbReference>
<dbReference type="SUPFAM" id="SSF52922">
    <property type="entry name" value="TK C-terminal domain-like"/>
    <property type="match status" value="1"/>
</dbReference>
<comment type="cofactor">
    <cofactor evidence="3">
        <name>thiamine diphosphate</name>
        <dbReference type="ChEBI" id="CHEBI:58937"/>
    </cofactor>
</comment>
<feature type="domain" description="Transketolase N-terminal" evidence="5">
    <location>
        <begin position="88"/>
        <end position="265"/>
    </location>
</feature>
<evidence type="ECO:0000256" key="4">
    <source>
        <dbReference type="ARBA" id="ARBA00007131"/>
    </source>
</evidence>
<evidence type="ECO:0000313" key="9">
    <source>
        <dbReference type="Proteomes" id="UP000199073"/>
    </source>
</evidence>
<evidence type="ECO:0000313" key="8">
    <source>
        <dbReference type="EMBL" id="SDP29462.1"/>
    </source>
</evidence>
<accession>A0A1H0RIS0</accession>
<dbReference type="Pfam" id="PF02779">
    <property type="entry name" value="Transket_pyr"/>
    <property type="match status" value="1"/>
</dbReference>
<dbReference type="Pfam" id="PF02780">
    <property type="entry name" value="Transketolase_C"/>
    <property type="match status" value="1"/>
</dbReference>
<dbReference type="SUPFAM" id="SSF52518">
    <property type="entry name" value="Thiamin diphosphate-binding fold (THDP-binding)"/>
    <property type="match status" value="2"/>
</dbReference>
<evidence type="ECO:0000259" key="5">
    <source>
        <dbReference type="Pfam" id="PF00456"/>
    </source>
</evidence>
<name>A0A1H0RIS0_9BACT</name>
<dbReference type="InterPro" id="IPR029061">
    <property type="entry name" value="THDP-binding"/>
</dbReference>
<reference evidence="8 9" key="1">
    <citation type="submission" date="2016-10" db="EMBL/GenBank/DDBJ databases">
        <authorList>
            <person name="de Groot N.N."/>
        </authorList>
    </citation>
    <scope>NUCLEOTIDE SEQUENCE [LARGE SCALE GENOMIC DNA]</scope>
    <source>
        <strain evidence="8 9">DSM 12130</strain>
    </source>
</reference>
<gene>
    <name evidence="8" type="ORF">SAMN05660330_02320</name>
</gene>
<dbReference type="STRING" id="91360.SAMN05660330_02320"/>
<proteinExistence type="inferred from homology"/>
<dbReference type="AlphaFoldDB" id="A0A1H0RIS0"/>
<comment type="cofactor">
    <cofactor evidence="2">
        <name>Mg(2+)</name>
        <dbReference type="ChEBI" id="CHEBI:18420"/>
    </cofactor>
</comment>
<evidence type="ECO:0000256" key="3">
    <source>
        <dbReference type="ARBA" id="ARBA00001964"/>
    </source>
</evidence>
<dbReference type="InterPro" id="IPR005475">
    <property type="entry name" value="Transketolase-like_Pyr-bd"/>
</dbReference>
<feature type="domain" description="Transketolase-like pyrimidine-binding" evidence="6">
    <location>
        <begin position="325"/>
        <end position="480"/>
    </location>
</feature>
<protein>
    <submittedName>
        <fullName evidence="8">Transketolase, C-terminal subunit</fullName>
    </submittedName>
</protein>
<sequence>MEFPLDLSGYAPLRFEPGQQRMSDQQRGQLQNNIQIVRDSLIFFTALANVKGLGGHTGGAFDIVPELLIVDGFMKGSDSIHPVYFDEAGHRVAIQYMMAVLNGHKDIESLLHYREYDHGYYGHPERDEKNGVFFSSGRLGHLWSYVNGVAEADRSKTVVMFGSDGSQMEGDNAEAARYAVARNLKVKLFIDDNDVTIAGHPTQYMQGYDVEKTLQGHGLQTSSGNGEELDSLFARISAALAADGPVAVVNKRPMAVGVAGIEGSPKGHDVIAVNLAVDYLKKRNLTKAVECLENFTVEKTKQTYLGSSAEMGKVRDDFGKVVCEILDGIESPADKVLVVDSDLEGSCGLHHIRKNHPEVYVTGGIMERNNYSVAAGFGSEPGRQGIFGTFSAFLEMVVSEITMARLNDANVLAHFSHAGIDDMADNTCHFGINNFFADNALAEGDLTRLYFPADVLQLRAILQKIFNDKGLRFVFSTRSATPCLLDEEGQKLYDGGYRFEPGKDEIVREGEDGYVVTYGEMTYRCLDAVEQLRKAGLRVGLVNKPTLNVVDEEMMAKVGASPFVLVVESQNSKTGLGSRFGSWLLERGCAPKYGAMGTSKIGHGGIAEQLPHQGLAVDDIKARIELMKG</sequence>
<evidence type="ECO:0000256" key="1">
    <source>
        <dbReference type="ARBA" id="ARBA00001936"/>
    </source>
</evidence>
<dbReference type="PANTHER" id="PTHR43825:SF1">
    <property type="entry name" value="TRANSKETOLASE-LIKE PYRIMIDINE-BINDING DOMAIN-CONTAINING PROTEIN"/>
    <property type="match status" value="1"/>
</dbReference>
<dbReference type="PANTHER" id="PTHR43825">
    <property type="entry name" value="PYRUVATE DEHYDROGENASE E1 COMPONENT"/>
    <property type="match status" value="1"/>
</dbReference>
<dbReference type="InterPro" id="IPR033248">
    <property type="entry name" value="Transketolase_C"/>
</dbReference>
<dbReference type="EMBL" id="FNJI01000015">
    <property type="protein sequence ID" value="SDP29462.1"/>
    <property type="molecule type" value="Genomic_DNA"/>
</dbReference>
<evidence type="ECO:0000259" key="6">
    <source>
        <dbReference type="Pfam" id="PF02779"/>
    </source>
</evidence>
<dbReference type="OrthoDB" id="8732661at2"/>
<dbReference type="Gene3D" id="3.40.50.970">
    <property type="match status" value="2"/>
</dbReference>